<reference evidence="1 2" key="1">
    <citation type="journal article" date="2019" name="Genome Biol. Evol.">
        <title>Insights into the evolution of the New World diploid cottons (Gossypium, subgenus Houzingenia) based on genome sequencing.</title>
        <authorList>
            <person name="Grover C.E."/>
            <person name="Arick M.A. 2nd"/>
            <person name="Thrash A."/>
            <person name="Conover J.L."/>
            <person name="Sanders W.S."/>
            <person name="Peterson D.G."/>
            <person name="Frelichowski J.E."/>
            <person name="Scheffler J.A."/>
            <person name="Scheffler B.E."/>
            <person name="Wendel J.F."/>
        </authorList>
    </citation>
    <scope>NUCLEOTIDE SEQUENCE [LARGE SCALE GENOMIC DNA]</scope>
    <source>
        <strain evidence="1">8</strain>
        <tissue evidence="1">Leaf</tissue>
    </source>
</reference>
<protein>
    <submittedName>
        <fullName evidence="1">Uncharacterized protein</fullName>
    </submittedName>
</protein>
<evidence type="ECO:0000313" key="2">
    <source>
        <dbReference type="Proteomes" id="UP000593568"/>
    </source>
</evidence>
<sequence>MQNHNQSGCSEELLTGSLQEPYNRKLERAYNETLFRAVVCPQHMQDHNQYRKSCIHRISFIQTGLDIYQFFSDM</sequence>
<accession>A0A7J9EQ91</accession>
<organism evidence="1 2">
    <name type="scientific">Gossypium trilobum</name>
    <dbReference type="NCBI Taxonomy" id="34281"/>
    <lineage>
        <taxon>Eukaryota</taxon>
        <taxon>Viridiplantae</taxon>
        <taxon>Streptophyta</taxon>
        <taxon>Embryophyta</taxon>
        <taxon>Tracheophyta</taxon>
        <taxon>Spermatophyta</taxon>
        <taxon>Magnoliopsida</taxon>
        <taxon>eudicotyledons</taxon>
        <taxon>Gunneridae</taxon>
        <taxon>Pentapetalae</taxon>
        <taxon>rosids</taxon>
        <taxon>malvids</taxon>
        <taxon>Malvales</taxon>
        <taxon>Malvaceae</taxon>
        <taxon>Malvoideae</taxon>
        <taxon>Gossypium</taxon>
    </lineage>
</organism>
<name>A0A7J9EQ91_9ROSI</name>
<comment type="caution">
    <text evidence="1">The sequence shown here is derived from an EMBL/GenBank/DDBJ whole genome shotgun (WGS) entry which is preliminary data.</text>
</comment>
<dbReference type="AlphaFoldDB" id="A0A7J9EQ91"/>
<dbReference type="EMBL" id="JABEZW010000009">
    <property type="protein sequence ID" value="MBA0775031.1"/>
    <property type="molecule type" value="Genomic_DNA"/>
</dbReference>
<evidence type="ECO:0000313" key="1">
    <source>
        <dbReference type="EMBL" id="MBA0775031.1"/>
    </source>
</evidence>
<proteinExistence type="predicted"/>
<dbReference type="Proteomes" id="UP000593568">
    <property type="component" value="Unassembled WGS sequence"/>
</dbReference>
<gene>
    <name evidence="1" type="ORF">Gotri_010196</name>
</gene>
<keyword evidence="2" id="KW-1185">Reference proteome</keyword>